<feature type="compositionally biased region" description="Low complexity" evidence="1">
    <location>
        <begin position="211"/>
        <end position="227"/>
    </location>
</feature>
<sequence>MSPSGIDESLFRARNPGFCLTFSRDVTPEAVLERYGAIPSMAENAGPADANLLVPRGGDGTLLRVGELGTWSFCFESPGVEGAMPWTLSELSRETETLAYDCGATGMDIVERWVDGHPLEQFEPAVFSTLRAAGTPLLWEYTQRHPEGRADVEVSPRRVQAVALQAIHDRVGAHVTHELLMQPLLSVWLPRRTRQSRPAEVAYPPRVTPASTTGLGSYLGSLPPLEE</sequence>
<protein>
    <submittedName>
        <fullName evidence="2">DUF6461 domain-containing protein</fullName>
    </submittedName>
</protein>
<evidence type="ECO:0000256" key="1">
    <source>
        <dbReference type="SAM" id="MobiDB-lite"/>
    </source>
</evidence>
<organism evidence="2">
    <name type="scientific">Streptomyces sp. R08</name>
    <dbReference type="NCBI Taxonomy" id="3238624"/>
    <lineage>
        <taxon>Bacteria</taxon>
        <taxon>Bacillati</taxon>
        <taxon>Actinomycetota</taxon>
        <taxon>Actinomycetes</taxon>
        <taxon>Kitasatosporales</taxon>
        <taxon>Streptomycetaceae</taxon>
        <taxon>Streptomyces</taxon>
    </lineage>
</organism>
<proteinExistence type="predicted"/>
<feature type="region of interest" description="Disordered" evidence="1">
    <location>
        <begin position="198"/>
        <end position="227"/>
    </location>
</feature>
<dbReference type="Pfam" id="PF20062">
    <property type="entry name" value="DUF6461"/>
    <property type="match status" value="1"/>
</dbReference>
<dbReference type="InterPro" id="IPR045592">
    <property type="entry name" value="DUF6461"/>
</dbReference>
<name>A0AB39MQT7_9ACTN</name>
<reference evidence="2" key="1">
    <citation type="submission" date="2024-07" db="EMBL/GenBank/DDBJ databases">
        <authorList>
            <person name="Yu S.T."/>
        </authorList>
    </citation>
    <scope>NUCLEOTIDE SEQUENCE</scope>
    <source>
        <strain evidence="2">R08</strain>
    </source>
</reference>
<dbReference type="RefSeq" id="WP_369192185.1">
    <property type="nucleotide sequence ID" value="NZ_CP163431.1"/>
</dbReference>
<dbReference type="EMBL" id="CP163431">
    <property type="protein sequence ID" value="XDQ07401.1"/>
    <property type="molecule type" value="Genomic_DNA"/>
</dbReference>
<gene>
    <name evidence="2" type="ORF">AB5J58_47655</name>
</gene>
<evidence type="ECO:0000313" key="2">
    <source>
        <dbReference type="EMBL" id="XDQ07401.1"/>
    </source>
</evidence>
<accession>A0AB39MQT7</accession>
<dbReference type="AlphaFoldDB" id="A0AB39MQT7"/>